<accession>A0A371JLE8</accession>
<dbReference type="GO" id="GO:0008233">
    <property type="term" value="F:peptidase activity"/>
    <property type="evidence" value="ECO:0007669"/>
    <property type="project" value="UniProtKB-KW"/>
</dbReference>
<evidence type="ECO:0000256" key="1">
    <source>
        <dbReference type="SAM" id="SignalP"/>
    </source>
</evidence>
<reference evidence="2 3" key="1">
    <citation type="submission" date="2018-08" db="EMBL/GenBank/DDBJ databases">
        <title>Muricauda nanhaiensis sp. nov., isolated from seawater of the South China Sea.</title>
        <authorList>
            <person name="Dang Y."/>
        </authorList>
    </citation>
    <scope>NUCLEOTIDE SEQUENCE [LARGE SCALE GENOMIC DNA]</scope>
    <source>
        <strain evidence="2 3">SM1704</strain>
    </source>
</reference>
<dbReference type="Proteomes" id="UP000261828">
    <property type="component" value="Unassembled WGS sequence"/>
</dbReference>
<protein>
    <submittedName>
        <fullName evidence="2">Acid protease</fullName>
    </submittedName>
</protein>
<dbReference type="RefSeq" id="WP_116185840.1">
    <property type="nucleotide sequence ID" value="NZ_QTJX01000007.1"/>
</dbReference>
<dbReference type="AlphaFoldDB" id="A0A371JLE8"/>
<dbReference type="Gene3D" id="2.40.70.10">
    <property type="entry name" value="Acid Proteases"/>
    <property type="match status" value="1"/>
</dbReference>
<keyword evidence="1" id="KW-0732">Signal</keyword>
<evidence type="ECO:0000313" key="2">
    <source>
        <dbReference type="EMBL" id="RDY57741.1"/>
    </source>
</evidence>
<proteinExistence type="predicted"/>
<organism evidence="2 3">
    <name type="scientific">Flagellimonas nanhaiensis</name>
    <dbReference type="NCBI Taxonomy" id="2292706"/>
    <lineage>
        <taxon>Bacteria</taxon>
        <taxon>Pseudomonadati</taxon>
        <taxon>Bacteroidota</taxon>
        <taxon>Flavobacteriia</taxon>
        <taxon>Flavobacteriales</taxon>
        <taxon>Flavobacteriaceae</taxon>
        <taxon>Flagellimonas</taxon>
    </lineage>
</organism>
<dbReference type="InterPro" id="IPR021109">
    <property type="entry name" value="Peptidase_aspartic_dom_sf"/>
</dbReference>
<feature type="chain" id="PRO_5016961214" evidence="1">
    <location>
        <begin position="27"/>
        <end position="181"/>
    </location>
</feature>
<dbReference type="CDD" id="cd05483">
    <property type="entry name" value="retropepsin_like_bacteria"/>
    <property type="match status" value="1"/>
</dbReference>
<dbReference type="OrthoDB" id="7433208at2"/>
<dbReference type="InterPro" id="IPR034122">
    <property type="entry name" value="Retropepsin-like_bacterial"/>
</dbReference>
<evidence type="ECO:0000313" key="3">
    <source>
        <dbReference type="Proteomes" id="UP000261828"/>
    </source>
</evidence>
<dbReference type="SUPFAM" id="SSF50630">
    <property type="entry name" value="Acid proteases"/>
    <property type="match status" value="1"/>
</dbReference>
<keyword evidence="2" id="KW-0645">Protease</keyword>
<dbReference type="EMBL" id="QTJX01000007">
    <property type="protein sequence ID" value="RDY57741.1"/>
    <property type="molecule type" value="Genomic_DNA"/>
</dbReference>
<keyword evidence="3" id="KW-1185">Reference proteome</keyword>
<feature type="signal peptide" evidence="1">
    <location>
        <begin position="1"/>
        <end position="26"/>
    </location>
</feature>
<comment type="caution">
    <text evidence="2">The sequence shown here is derived from an EMBL/GenBank/DDBJ whole genome shotgun (WGS) entry which is preliminary data.</text>
</comment>
<name>A0A371JLE8_9FLAO</name>
<keyword evidence="2" id="KW-0378">Hydrolase</keyword>
<sequence>MKKLNKKSFLVLSAVLIMALGSNIRAQEDRSVNADKNSLKAFLSDTGYTELEMQKLPSGHLHLTGVLNGVQAKFILDTGASGTLMDRKNKDKFKMESKESELQAAGAGTSNMQMQASSNNQLTLGDLKIDDMNLMLIDMDHVNKAFERFGLEPVDGVIGADLLTNYKAIIDYVNLSLYVKN</sequence>
<dbReference type="GO" id="GO:0006508">
    <property type="term" value="P:proteolysis"/>
    <property type="evidence" value="ECO:0007669"/>
    <property type="project" value="UniProtKB-KW"/>
</dbReference>
<gene>
    <name evidence="2" type="ORF">DX873_17740</name>
</gene>
<dbReference type="Pfam" id="PF13650">
    <property type="entry name" value="Asp_protease_2"/>
    <property type="match status" value="1"/>
</dbReference>